<feature type="domain" description="Ig-like" evidence="3">
    <location>
        <begin position="27"/>
        <end position="107"/>
    </location>
</feature>
<feature type="signal peptide" evidence="2">
    <location>
        <begin position="1"/>
        <end position="19"/>
    </location>
</feature>
<evidence type="ECO:0000259" key="3">
    <source>
        <dbReference type="PROSITE" id="PS50835"/>
    </source>
</evidence>
<feature type="compositionally biased region" description="Basic and acidic residues" evidence="1">
    <location>
        <begin position="97"/>
        <end position="107"/>
    </location>
</feature>
<reference evidence="4 5" key="1">
    <citation type="journal article" date="2020" name="G3 (Bethesda)">
        <title>Draft Genome of the Common Snapping Turtle, Chelydra serpentina, a Model for Phenotypic Plasticity in Reptiles.</title>
        <authorList>
            <person name="Das D."/>
            <person name="Singh S.K."/>
            <person name="Bierstedt J."/>
            <person name="Erickson A."/>
            <person name="Galli G.L.J."/>
            <person name="Crossley D.A. 2nd"/>
            <person name="Rhen T."/>
        </authorList>
    </citation>
    <scope>NUCLEOTIDE SEQUENCE [LARGE SCALE GENOMIC DNA]</scope>
    <source>
        <strain evidence="4">KW</strain>
    </source>
</reference>
<dbReference type="PROSITE" id="PS50835">
    <property type="entry name" value="IG_LIKE"/>
    <property type="match status" value="1"/>
</dbReference>
<dbReference type="AlphaFoldDB" id="A0A8T1RZL2"/>
<keyword evidence="2" id="KW-0732">Signal</keyword>
<dbReference type="InterPro" id="IPR036179">
    <property type="entry name" value="Ig-like_dom_sf"/>
</dbReference>
<name>A0A8T1RZL2_CHESE</name>
<gene>
    <name evidence="4" type="ORF">G0U57_002798</name>
</gene>
<dbReference type="Gene3D" id="2.60.40.10">
    <property type="entry name" value="Immunoglobulins"/>
    <property type="match status" value="1"/>
</dbReference>
<protein>
    <recommendedName>
        <fullName evidence="3">Ig-like domain-containing protein</fullName>
    </recommendedName>
</protein>
<dbReference type="EMBL" id="JAHGAV010001354">
    <property type="protein sequence ID" value="KAG6922352.1"/>
    <property type="molecule type" value="Genomic_DNA"/>
</dbReference>
<evidence type="ECO:0000256" key="1">
    <source>
        <dbReference type="SAM" id="MobiDB-lite"/>
    </source>
</evidence>
<comment type="caution">
    <text evidence="4">The sequence shown here is derived from an EMBL/GenBank/DDBJ whole genome shotgun (WGS) entry which is preliminary data.</text>
</comment>
<keyword evidence="5" id="KW-1185">Reference proteome</keyword>
<accession>A0A8T1RZL2</accession>
<organism evidence="4 5">
    <name type="scientific">Chelydra serpentina</name>
    <name type="common">Snapping turtle</name>
    <name type="synonym">Testudo serpentina</name>
    <dbReference type="NCBI Taxonomy" id="8475"/>
    <lineage>
        <taxon>Eukaryota</taxon>
        <taxon>Metazoa</taxon>
        <taxon>Chordata</taxon>
        <taxon>Craniata</taxon>
        <taxon>Vertebrata</taxon>
        <taxon>Euteleostomi</taxon>
        <taxon>Archelosauria</taxon>
        <taxon>Testudinata</taxon>
        <taxon>Testudines</taxon>
        <taxon>Cryptodira</taxon>
        <taxon>Durocryptodira</taxon>
        <taxon>Americhelydia</taxon>
        <taxon>Chelydroidea</taxon>
        <taxon>Chelydridae</taxon>
        <taxon>Chelydra</taxon>
    </lineage>
</organism>
<feature type="chain" id="PRO_5035840937" description="Ig-like domain-containing protein" evidence="2">
    <location>
        <begin position="20"/>
        <end position="107"/>
    </location>
</feature>
<dbReference type="SUPFAM" id="SSF48726">
    <property type="entry name" value="Immunoglobulin"/>
    <property type="match status" value="1"/>
</dbReference>
<dbReference type="InterPro" id="IPR007110">
    <property type="entry name" value="Ig-like_dom"/>
</dbReference>
<evidence type="ECO:0000256" key="2">
    <source>
        <dbReference type="SAM" id="SignalP"/>
    </source>
</evidence>
<feature type="region of interest" description="Disordered" evidence="1">
    <location>
        <begin position="83"/>
        <end position="107"/>
    </location>
</feature>
<dbReference type="Proteomes" id="UP000765507">
    <property type="component" value="Unassembled WGS sequence"/>
</dbReference>
<dbReference type="OrthoDB" id="9050402at2759"/>
<sequence>MPLGLCLLWALVASQEICSSPGDLVAPTLILNKDSTPQRDTIILLCFVPMDTSVTRVIFCKDGKELLMLPKDRNKFIFESAQPVSPESVGEYSCRYQQKDDKNQEKT</sequence>
<evidence type="ECO:0000313" key="4">
    <source>
        <dbReference type="EMBL" id="KAG6922352.1"/>
    </source>
</evidence>
<dbReference type="InterPro" id="IPR013783">
    <property type="entry name" value="Ig-like_fold"/>
</dbReference>
<proteinExistence type="predicted"/>
<evidence type="ECO:0000313" key="5">
    <source>
        <dbReference type="Proteomes" id="UP000765507"/>
    </source>
</evidence>
<feature type="non-terminal residue" evidence="4">
    <location>
        <position position="107"/>
    </location>
</feature>